<feature type="transmembrane region" description="Helical" evidence="1">
    <location>
        <begin position="12"/>
        <end position="33"/>
    </location>
</feature>
<gene>
    <name evidence="2" type="ORF">KHM83_13265</name>
</gene>
<feature type="transmembrane region" description="Helical" evidence="1">
    <location>
        <begin position="39"/>
        <end position="59"/>
    </location>
</feature>
<evidence type="ECO:0000313" key="3">
    <source>
        <dbReference type="Proteomes" id="UP000746471"/>
    </source>
</evidence>
<feature type="transmembrane region" description="Helical" evidence="1">
    <location>
        <begin position="126"/>
        <end position="149"/>
    </location>
</feature>
<feature type="transmembrane region" description="Helical" evidence="1">
    <location>
        <begin position="87"/>
        <end position="106"/>
    </location>
</feature>
<dbReference type="EMBL" id="JAHBCL010000023">
    <property type="protein sequence ID" value="MBS7527649.1"/>
    <property type="molecule type" value="Genomic_DNA"/>
</dbReference>
<sequence length="160" mass="17962">MKKIMQLSIVTLGLYYLYRGFVEGILHISAVFIKDSFDLNWFTTVPNILMFALGLVLVVKPTVVMKHIKCADELFNHQFDHLAVGQLILKMLSLLLITSNLQIIMAQASAIPSFLEMGSMGDMVSLAYGLICVRGIMVCLGIIVFWKAYEIAGIIYKVRQ</sequence>
<keyword evidence="1" id="KW-0472">Membrane</keyword>
<reference evidence="2 3" key="1">
    <citation type="submission" date="2021-05" db="EMBL/GenBank/DDBJ databases">
        <title>Fusibacter ferrireducens sp. nov., an anaerobic, sulfur- and Fe-reducing bacterium isolated from the mangrove sediment.</title>
        <authorList>
            <person name="Qiu D."/>
        </authorList>
    </citation>
    <scope>NUCLEOTIDE SEQUENCE [LARGE SCALE GENOMIC DNA]</scope>
    <source>
        <strain evidence="2 3">DSM 12116</strain>
    </source>
</reference>
<dbReference type="RefSeq" id="WP_213237510.1">
    <property type="nucleotide sequence ID" value="NZ_JAHBCL010000023.1"/>
</dbReference>
<protein>
    <recommendedName>
        <fullName evidence="4">DUF2975 domain-containing protein</fullName>
    </recommendedName>
</protein>
<keyword evidence="1" id="KW-1133">Transmembrane helix</keyword>
<evidence type="ECO:0000256" key="1">
    <source>
        <dbReference type="SAM" id="Phobius"/>
    </source>
</evidence>
<accession>A0ABS5PR59</accession>
<organism evidence="2 3">
    <name type="scientific">Fusibacter paucivorans</name>
    <dbReference type="NCBI Taxonomy" id="76009"/>
    <lineage>
        <taxon>Bacteria</taxon>
        <taxon>Bacillati</taxon>
        <taxon>Bacillota</taxon>
        <taxon>Clostridia</taxon>
        <taxon>Eubacteriales</taxon>
        <taxon>Eubacteriales Family XII. Incertae Sedis</taxon>
        <taxon>Fusibacter</taxon>
    </lineage>
</organism>
<evidence type="ECO:0008006" key="4">
    <source>
        <dbReference type="Google" id="ProtNLM"/>
    </source>
</evidence>
<dbReference type="Proteomes" id="UP000746471">
    <property type="component" value="Unassembled WGS sequence"/>
</dbReference>
<comment type="caution">
    <text evidence="2">The sequence shown here is derived from an EMBL/GenBank/DDBJ whole genome shotgun (WGS) entry which is preliminary data.</text>
</comment>
<keyword evidence="3" id="KW-1185">Reference proteome</keyword>
<proteinExistence type="predicted"/>
<evidence type="ECO:0000313" key="2">
    <source>
        <dbReference type="EMBL" id="MBS7527649.1"/>
    </source>
</evidence>
<name>A0ABS5PR59_9FIRM</name>
<keyword evidence="1" id="KW-0812">Transmembrane</keyword>